<accession>A0A2P6MFR5</accession>
<reference evidence="3 4" key="1">
    <citation type="submission" date="2018-03" db="EMBL/GenBank/DDBJ databases">
        <title>Bacillus urumqiensis sp. nov., a moderately haloalkaliphilic bacterium isolated from a salt lake.</title>
        <authorList>
            <person name="Zhao B."/>
            <person name="Liao Z."/>
        </authorList>
    </citation>
    <scope>NUCLEOTIDE SEQUENCE [LARGE SCALE GENOMIC DNA]</scope>
    <source>
        <strain evidence="3 4">BZ-SZ-XJ18</strain>
    </source>
</reference>
<feature type="region of interest" description="Disordered" evidence="1">
    <location>
        <begin position="31"/>
        <end position="126"/>
    </location>
</feature>
<evidence type="ECO:0000256" key="2">
    <source>
        <dbReference type="SAM" id="Phobius"/>
    </source>
</evidence>
<evidence type="ECO:0000256" key="1">
    <source>
        <dbReference type="SAM" id="MobiDB-lite"/>
    </source>
</evidence>
<gene>
    <name evidence="3" type="ORF">C6I21_11695</name>
</gene>
<dbReference type="EMBL" id="PVNS01000010">
    <property type="protein sequence ID" value="PRO65103.1"/>
    <property type="molecule type" value="Genomic_DNA"/>
</dbReference>
<keyword evidence="2" id="KW-0812">Transmembrane</keyword>
<feature type="transmembrane region" description="Helical" evidence="2">
    <location>
        <begin position="6"/>
        <end position="26"/>
    </location>
</feature>
<organism evidence="3 4">
    <name type="scientific">Alkalicoccus urumqiensis</name>
    <name type="common">Bacillus urumqiensis</name>
    <dbReference type="NCBI Taxonomy" id="1548213"/>
    <lineage>
        <taxon>Bacteria</taxon>
        <taxon>Bacillati</taxon>
        <taxon>Bacillota</taxon>
        <taxon>Bacilli</taxon>
        <taxon>Bacillales</taxon>
        <taxon>Bacillaceae</taxon>
        <taxon>Alkalicoccus</taxon>
    </lineage>
</organism>
<feature type="compositionally biased region" description="Polar residues" evidence="1">
    <location>
        <begin position="41"/>
        <end position="51"/>
    </location>
</feature>
<name>A0A2P6MFR5_ALKUR</name>
<evidence type="ECO:0000313" key="3">
    <source>
        <dbReference type="EMBL" id="PRO65103.1"/>
    </source>
</evidence>
<dbReference type="OrthoDB" id="2967741at2"/>
<feature type="compositionally biased region" description="Basic and acidic residues" evidence="1">
    <location>
        <begin position="89"/>
        <end position="114"/>
    </location>
</feature>
<proteinExistence type="predicted"/>
<dbReference type="Proteomes" id="UP000243650">
    <property type="component" value="Unassembled WGS sequence"/>
</dbReference>
<sequence>MTGFISLLLDSPFFLFLILAAVFSFIQSRLRSEEPDPGGSRQPQESSSSPDQGEKDFDWRDLLFETEEEKDREQRNTSAPEIEPSRAQQELEERYEAVQRRKKEAEKQTAKRDTSPITRGDITRSDGVDLDFRSMKKDDIVKGFVWSEVLSKPKSRR</sequence>
<comment type="caution">
    <text evidence="3">The sequence shown here is derived from an EMBL/GenBank/DDBJ whole genome shotgun (WGS) entry which is preliminary data.</text>
</comment>
<evidence type="ECO:0000313" key="4">
    <source>
        <dbReference type="Proteomes" id="UP000243650"/>
    </source>
</evidence>
<feature type="compositionally biased region" description="Basic and acidic residues" evidence="1">
    <location>
        <begin position="52"/>
        <end position="75"/>
    </location>
</feature>
<dbReference type="AlphaFoldDB" id="A0A2P6MFR5"/>
<keyword evidence="4" id="KW-1185">Reference proteome</keyword>
<keyword evidence="2" id="KW-0472">Membrane</keyword>
<dbReference type="RefSeq" id="WP_105959659.1">
    <property type="nucleotide sequence ID" value="NZ_PVNS01000010.1"/>
</dbReference>
<keyword evidence="2" id="KW-1133">Transmembrane helix</keyword>
<protein>
    <submittedName>
        <fullName evidence="3">Uncharacterized protein</fullName>
    </submittedName>
</protein>